<dbReference type="Proteomes" id="UP001187143">
    <property type="component" value="Unassembled WGS sequence"/>
</dbReference>
<organism evidence="1 2">
    <name type="scientific">Mycobacterium intracellulare</name>
    <dbReference type="NCBI Taxonomy" id="1767"/>
    <lineage>
        <taxon>Bacteria</taxon>
        <taxon>Bacillati</taxon>
        <taxon>Actinomycetota</taxon>
        <taxon>Actinomycetes</taxon>
        <taxon>Mycobacteriales</taxon>
        <taxon>Mycobacteriaceae</taxon>
        <taxon>Mycobacterium</taxon>
        <taxon>Mycobacterium avium complex (MAC)</taxon>
    </lineage>
</organism>
<accession>A0AAE4UEY9</accession>
<dbReference type="EMBL" id="JAWLLD010000021">
    <property type="protein sequence ID" value="MDV7014248.1"/>
    <property type="molecule type" value="Genomic_DNA"/>
</dbReference>
<name>A0AAE4UEY9_MYCIT</name>
<dbReference type="AlphaFoldDB" id="A0AAE4UEY9"/>
<evidence type="ECO:0000313" key="2">
    <source>
        <dbReference type="Proteomes" id="UP001187143"/>
    </source>
</evidence>
<dbReference type="RefSeq" id="WP_317728698.1">
    <property type="nucleotide sequence ID" value="NZ_JAWLLC010000033.1"/>
</dbReference>
<gene>
    <name evidence="1" type="ORF">R4F53_18325</name>
</gene>
<comment type="caution">
    <text evidence="1">The sequence shown here is derived from an EMBL/GenBank/DDBJ whole genome shotgun (WGS) entry which is preliminary data.</text>
</comment>
<protein>
    <submittedName>
        <fullName evidence="1">Uncharacterized protein</fullName>
    </submittedName>
</protein>
<sequence length="106" mass="11579">MHESENHPDPEDFDGHDDYALACAAAAIAEQSRPDFDWAIGGTDDAFVETEFAVEPMRGGCAQATTDELAGAIEDLPDFCLGARIITREVTYGPWRYVTPDEIQNG</sequence>
<proteinExistence type="predicted"/>
<reference evidence="1" key="1">
    <citation type="submission" date="2023-10" db="EMBL/GenBank/DDBJ databases">
        <title>Characterization and genome sequence of Mycobacterium intracellulare ABSURDO, a novel pathogenic isolate with three colony morphotypes that vary in growth and acid-fastness.</title>
        <authorList>
            <person name="Jude B.A."/>
            <person name="Robinson R.T."/>
        </authorList>
    </citation>
    <scope>NUCLEOTIDE SEQUENCE</scope>
    <source>
        <strain evidence="1">ABSURDO Component B</strain>
    </source>
</reference>
<evidence type="ECO:0000313" key="1">
    <source>
        <dbReference type="EMBL" id="MDV7014248.1"/>
    </source>
</evidence>